<dbReference type="GO" id="GO:0051285">
    <property type="term" value="C:cell cortex of cell tip"/>
    <property type="evidence" value="ECO:0007669"/>
    <property type="project" value="TreeGrafter"/>
</dbReference>
<dbReference type="Proteomes" id="UP000006039">
    <property type="component" value="Unassembled WGS sequence"/>
</dbReference>
<keyword evidence="1" id="KW-0472">Membrane</keyword>
<evidence type="ECO:0008006" key="5">
    <source>
        <dbReference type="Google" id="ProtNLM"/>
    </source>
</evidence>
<reference evidence="2" key="3">
    <citation type="submission" date="2010-09" db="EMBL/GenBank/DDBJ databases">
        <title>Annotation of Gaeumannomyces graminis var. tritici R3-111a-1.</title>
        <authorList>
            <consortium name="The Broad Institute Genome Sequencing Platform"/>
            <person name="Ma L.-J."/>
            <person name="Dead R."/>
            <person name="Young S.K."/>
            <person name="Zeng Q."/>
            <person name="Gargeya S."/>
            <person name="Fitzgerald M."/>
            <person name="Haas B."/>
            <person name="Abouelleil A."/>
            <person name="Alvarado L."/>
            <person name="Arachchi H.M."/>
            <person name="Berlin A."/>
            <person name="Brown A."/>
            <person name="Chapman S.B."/>
            <person name="Chen Z."/>
            <person name="Dunbar C."/>
            <person name="Freedman E."/>
            <person name="Gearin G."/>
            <person name="Gellesch M."/>
            <person name="Goldberg J."/>
            <person name="Griggs A."/>
            <person name="Gujja S."/>
            <person name="Heiman D."/>
            <person name="Howarth C."/>
            <person name="Larson L."/>
            <person name="Lui A."/>
            <person name="MacDonald P.J.P."/>
            <person name="Mehta T."/>
            <person name="Montmayeur A."/>
            <person name="Murphy C."/>
            <person name="Neiman D."/>
            <person name="Pearson M."/>
            <person name="Priest M."/>
            <person name="Roberts A."/>
            <person name="Saif S."/>
            <person name="Shea T."/>
            <person name="Shenoy N."/>
            <person name="Sisk P."/>
            <person name="Stolte C."/>
            <person name="Sykes S."/>
            <person name="Yandava C."/>
            <person name="Wortman J."/>
            <person name="Nusbaum C."/>
            <person name="Birren B."/>
        </authorList>
    </citation>
    <scope>NUCLEOTIDE SEQUENCE</scope>
    <source>
        <strain evidence="2">R3-111a-1</strain>
    </source>
</reference>
<evidence type="ECO:0000313" key="4">
    <source>
        <dbReference type="Proteomes" id="UP000006039"/>
    </source>
</evidence>
<accession>J3P1X7</accession>
<dbReference type="RefSeq" id="XP_009223613.1">
    <property type="nucleotide sequence ID" value="XM_009225349.1"/>
</dbReference>
<evidence type="ECO:0000313" key="3">
    <source>
        <dbReference type="EnsemblFungi" id="EJT73669"/>
    </source>
</evidence>
<dbReference type="Pfam" id="PF06687">
    <property type="entry name" value="SUR7"/>
    <property type="match status" value="1"/>
</dbReference>
<dbReference type="EMBL" id="GL385398">
    <property type="protein sequence ID" value="EJT73669.1"/>
    <property type="molecule type" value="Genomic_DNA"/>
</dbReference>
<dbReference type="PANTHER" id="PTHR28019:SF7">
    <property type="entry name" value="SUR7 PROTEIN"/>
    <property type="match status" value="1"/>
</dbReference>
<feature type="transmembrane region" description="Helical" evidence="1">
    <location>
        <begin position="6"/>
        <end position="25"/>
    </location>
</feature>
<feature type="transmembrane region" description="Helical" evidence="1">
    <location>
        <begin position="232"/>
        <end position="258"/>
    </location>
</feature>
<feature type="transmembrane region" description="Helical" evidence="1">
    <location>
        <begin position="193"/>
        <end position="220"/>
    </location>
</feature>
<dbReference type="InterPro" id="IPR052413">
    <property type="entry name" value="SUR7_domain"/>
</dbReference>
<gene>
    <name evidence="3" type="primary">20347983</name>
    <name evidence="2" type="ORF">GGTG_07525</name>
</gene>
<proteinExistence type="predicted"/>
<dbReference type="EnsemblFungi" id="EJT73669">
    <property type="protein sequence ID" value="EJT73669"/>
    <property type="gene ID" value="GGTG_07525"/>
</dbReference>
<reference evidence="3" key="4">
    <citation type="journal article" date="2015" name="G3 (Bethesda)">
        <title>Genome sequences of three phytopathogenic species of the Magnaporthaceae family of fungi.</title>
        <authorList>
            <person name="Okagaki L.H."/>
            <person name="Nunes C.C."/>
            <person name="Sailsbery J."/>
            <person name="Clay B."/>
            <person name="Brown D."/>
            <person name="John T."/>
            <person name="Oh Y."/>
            <person name="Young N."/>
            <person name="Fitzgerald M."/>
            <person name="Haas B.J."/>
            <person name="Zeng Q."/>
            <person name="Young S."/>
            <person name="Adiconis X."/>
            <person name="Fan L."/>
            <person name="Levin J.Z."/>
            <person name="Mitchell T.K."/>
            <person name="Okubara P.A."/>
            <person name="Farman M.L."/>
            <person name="Kohn L.M."/>
            <person name="Birren B."/>
            <person name="Ma L.-J."/>
            <person name="Dean R.A."/>
        </authorList>
    </citation>
    <scope>NUCLEOTIDE SEQUENCE</scope>
    <source>
        <strain evidence="3">R3-111a-1</strain>
    </source>
</reference>
<dbReference type="GO" id="GO:0005886">
    <property type="term" value="C:plasma membrane"/>
    <property type="evidence" value="ECO:0007669"/>
    <property type="project" value="InterPro"/>
</dbReference>
<name>J3P1X7_GAET3</name>
<keyword evidence="4" id="KW-1185">Reference proteome</keyword>
<dbReference type="OrthoDB" id="4159154at2759"/>
<feature type="transmembrane region" description="Helical" evidence="1">
    <location>
        <begin position="278"/>
        <end position="302"/>
    </location>
</feature>
<dbReference type="HOGENOM" id="CLU_057563_0_0_1"/>
<dbReference type="PANTHER" id="PTHR28019">
    <property type="entry name" value="CELL MEMBRANE PROTEIN YLR413W-RELATED"/>
    <property type="match status" value="1"/>
</dbReference>
<dbReference type="AlphaFoldDB" id="J3P1X7"/>
<protein>
    <recommendedName>
        <fullName evidence="5">SUR7 protein</fullName>
    </recommendedName>
</protein>
<keyword evidence="1" id="KW-0812">Transmembrane</keyword>
<organism evidence="2">
    <name type="scientific">Gaeumannomyces tritici (strain R3-111a-1)</name>
    <name type="common">Wheat and barley take-all root rot fungus</name>
    <name type="synonym">Gaeumannomyces graminis var. tritici</name>
    <dbReference type="NCBI Taxonomy" id="644352"/>
    <lineage>
        <taxon>Eukaryota</taxon>
        <taxon>Fungi</taxon>
        <taxon>Dikarya</taxon>
        <taxon>Ascomycota</taxon>
        <taxon>Pezizomycotina</taxon>
        <taxon>Sordariomycetes</taxon>
        <taxon>Sordariomycetidae</taxon>
        <taxon>Magnaporthales</taxon>
        <taxon>Magnaporthaceae</taxon>
        <taxon>Gaeumannomyces</taxon>
    </lineage>
</organism>
<dbReference type="InterPro" id="IPR009571">
    <property type="entry name" value="SUR7/Rim9-like_fungi"/>
</dbReference>
<keyword evidence="1" id="KW-1133">Transmembrane helix</keyword>
<evidence type="ECO:0000313" key="2">
    <source>
        <dbReference type="EMBL" id="EJT73669.1"/>
    </source>
</evidence>
<dbReference type="VEuPathDB" id="FungiDB:GGTG_07525"/>
<sequence length="359" mass="37573">MKLHYPSIIGIVTAAAAVGMGIALLTATGSAPNAGVENTWITLNTSRAGQSTVQISQVPSNNPGVDPNSLTGILTGLLDGLLGSLTGAVNGQLNDLQGELVRNLTRKVGLRQAYLFFVSHVCEGDFVNPNDTDSAVNVTRCYSYKDKSEGLRRISSQIPSSFVFGSTNVSIPLVAVLGNTLSSLVDLATQGSAFMQAMLVVGVVCTGLVLVGSLIFVVALQRRPVAIAHLALALLGSAAFWAAAVAATAVAYGGAGLINGGGGEALGVRASAGSRLVAMAWVAAVLSALAALHWWVVWFVEFRRHAYAKRRRTPQQLGSYRGILREVRTDRTLPREAEPVVKEEAGVGAGRDDLRAGRI</sequence>
<reference evidence="3" key="5">
    <citation type="submission" date="2018-04" db="UniProtKB">
        <authorList>
            <consortium name="EnsemblFungi"/>
        </authorList>
    </citation>
    <scope>IDENTIFICATION</scope>
    <source>
        <strain evidence="3">R3-111a-1</strain>
    </source>
</reference>
<feature type="transmembrane region" description="Helical" evidence="1">
    <location>
        <begin position="162"/>
        <end position="181"/>
    </location>
</feature>
<reference evidence="4" key="1">
    <citation type="submission" date="2010-07" db="EMBL/GenBank/DDBJ databases">
        <title>The genome sequence of Gaeumannomyces graminis var. tritici strain R3-111a-1.</title>
        <authorList>
            <consortium name="The Broad Institute Genome Sequencing Platform"/>
            <person name="Ma L.-J."/>
            <person name="Dead R."/>
            <person name="Young S."/>
            <person name="Zeng Q."/>
            <person name="Koehrsen M."/>
            <person name="Alvarado L."/>
            <person name="Berlin A."/>
            <person name="Chapman S.B."/>
            <person name="Chen Z."/>
            <person name="Freedman E."/>
            <person name="Gellesch M."/>
            <person name="Goldberg J."/>
            <person name="Griggs A."/>
            <person name="Gujja S."/>
            <person name="Heilman E.R."/>
            <person name="Heiman D."/>
            <person name="Hepburn T."/>
            <person name="Howarth C."/>
            <person name="Jen D."/>
            <person name="Larson L."/>
            <person name="Mehta T."/>
            <person name="Neiman D."/>
            <person name="Pearson M."/>
            <person name="Roberts A."/>
            <person name="Saif S."/>
            <person name="Shea T."/>
            <person name="Shenoy N."/>
            <person name="Sisk P."/>
            <person name="Stolte C."/>
            <person name="Sykes S."/>
            <person name="Walk T."/>
            <person name="White J."/>
            <person name="Yandava C."/>
            <person name="Haas B."/>
            <person name="Nusbaum C."/>
            <person name="Birren B."/>
        </authorList>
    </citation>
    <scope>NUCLEOTIDE SEQUENCE [LARGE SCALE GENOMIC DNA]</scope>
    <source>
        <strain evidence="4">R3-111a-1</strain>
    </source>
</reference>
<dbReference type="GO" id="GO:0031505">
    <property type="term" value="P:fungal-type cell wall organization"/>
    <property type="evidence" value="ECO:0007669"/>
    <property type="project" value="TreeGrafter"/>
</dbReference>
<reference evidence="2" key="2">
    <citation type="submission" date="2010-07" db="EMBL/GenBank/DDBJ databases">
        <authorList>
            <consortium name="The Broad Institute Genome Sequencing Platform"/>
            <consortium name="Broad Institute Genome Sequencing Center for Infectious Disease"/>
            <person name="Ma L.-J."/>
            <person name="Dead R."/>
            <person name="Young S."/>
            <person name="Zeng Q."/>
            <person name="Koehrsen M."/>
            <person name="Alvarado L."/>
            <person name="Berlin A."/>
            <person name="Chapman S.B."/>
            <person name="Chen Z."/>
            <person name="Freedman E."/>
            <person name="Gellesch M."/>
            <person name="Goldberg J."/>
            <person name="Griggs A."/>
            <person name="Gujja S."/>
            <person name="Heilman E.R."/>
            <person name="Heiman D."/>
            <person name="Hepburn T."/>
            <person name="Howarth C."/>
            <person name="Jen D."/>
            <person name="Larson L."/>
            <person name="Mehta T."/>
            <person name="Neiman D."/>
            <person name="Pearson M."/>
            <person name="Roberts A."/>
            <person name="Saif S."/>
            <person name="Shea T."/>
            <person name="Shenoy N."/>
            <person name="Sisk P."/>
            <person name="Stolte C."/>
            <person name="Sykes S."/>
            <person name="Walk T."/>
            <person name="White J."/>
            <person name="Yandava C."/>
            <person name="Haas B."/>
            <person name="Nusbaum C."/>
            <person name="Birren B."/>
        </authorList>
    </citation>
    <scope>NUCLEOTIDE SEQUENCE</scope>
    <source>
        <strain evidence="2">R3-111a-1</strain>
    </source>
</reference>
<dbReference type="eggNOG" id="ENOG502SXD3">
    <property type="taxonomic scope" value="Eukaryota"/>
</dbReference>
<dbReference type="GeneID" id="20347983"/>
<evidence type="ECO:0000256" key="1">
    <source>
        <dbReference type="SAM" id="Phobius"/>
    </source>
</evidence>